<proteinExistence type="predicted"/>
<sequence length="84" mass="7992">MSLPGADELFRTTGGTGLQPSSPRRQANPEAGPRVPGPAGESGSGPETGGAGQEGAAGPGGRGPAATDRDPAAERRTAAQGAAG</sequence>
<evidence type="ECO:0000313" key="3">
    <source>
        <dbReference type="Proteomes" id="UP000218944"/>
    </source>
</evidence>
<evidence type="ECO:0000313" key="2">
    <source>
        <dbReference type="EMBL" id="PAU50419.1"/>
    </source>
</evidence>
<feature type="compositionally biased region" description="Basic and acidic residues" evidence="1">
    <location>
        <begin position="67"/>
        <end position="77"/>
    </location>
</feature>
<organism evidence="2 3">
    <name type="scientific">Streptomyces albireticuli</name>
    <dbReference type="NCBI Taxonomy" id="1940"/>
    <lineage>
        <taxon>Bacteria</taxon>
        <taxon>Bacillati</taxon>
        <taxon>Actinomycetota</taxon>
        <taxon>Actinomycetes</taxon>
        <taxon>Kitasatosporales</taxon>
        <taxon>Streptomycetaceae</taxon>
        <taxon>Streptomyces</taxon>
    </lineage>
</organism>
<evidence type="ECO:0000256" key="1">
    <source>
        <dbReference type="SAM" id="MobiDB-lite"/>
    </source>
</evidence>
<feature type="region of interest" description="Disordered" evidence="1">
    <location>
        <begin position="1"/>
        <end position="84"/>
    </location>
</feature>
<keyword evidence="3" id="KW-1185">Reference proteome</keyword>
<dbReference type="AlphaFoldDB" id="A0A2A2DG89"/>
<dbReference type="Proteomes" id="UP000218944">
    <property type="component" value="Unassembled WGS sequence"/>
</dbReference>
<accession>A0A2A2DG89</accession>
<feature type="compositionally biased region" description="Gly residues" evidence="1">
    <location>
        <begin position="40"/>
        <end position="63"/>
    </location>
</feature>
<feature type="non-terminal residue" evidence="2">
    <location>
        <position position="84"/>
    </location>
</feature>
<comment type="caution">
    <text evidence="2">The sequence shown here is derived from an EMBL/GenBank/DDBJ whole genome shotgun (WGS) entry which is preliminary data.</text>
</comment>
<gene>
    <name evidence="2" type="ORF">CK936_02680</name>
</gene>
<name>A0A2A2DG89_9ACTN</name>
<reference evidence="2 3" key="1">
    <citation type="submission" date="2017-08" db="EMBL/GenBank/DDBJ databases">
        <title>Genome sequence of Streptomyces albireticuli NRRL B-1670.</title>
        <authorList>
            <person name="Graham D.E."/>
            <person name="Mahan K.M."/>
            <person name="Klingeman D.M."/>
            <person name="Hettich R.L."/>
            <person name="Parry R.J."/>
            <person name="Spain J.C."/>
        </authorList>
    </citation>
    <scope>NUCLEOTIDE SEQUENCE [LARGE SCALE GENOMIC DNA]</scope>
    <source>
        <strain evidence="2 3">NRRL B-1670</strain>
    </source>
</reference>
<dbReference type="EMBL" id="NSJV01000053">
    <property type="protein sequence ID" value="PAU50419.1"/>
    <property type="molecule type" value="Genomic_DNA"/>
</dbReference>
<protein>
    <submittedName>
        <fullName evidence="2">Uncharacterized protein</fullName>
    </submittedName>
</protein>